<evidence type="ECO:0000313" key="2">
    <source>
        <dbReference type="Proteomes" id="UP000604046"/>
    </source>
</evidence>
<organism evidence="1 2">
    <name type="scientific">Symbiodinium natans</name>
    <dbReference type="NCBI Taxonomy" id="878477"/>
    <lineage>
        <taxon>Eukaryota</taxon>
        <taxon>Sar</taxon>
        <taxon>Alveolata</taxon>
        <taxon>Dinophyceae</taxon>
        <taxon>Suessiales</taxon>
        <taxon>Symbiodiniaceae</taxon>
        <taxon>Symbiodinium</taxon>
    </lineage>
</organism>
<accession>A0A812TP91</accession>
<sequence>MFGAWLPCPGAFEALPLQRSLAFKGSKKAPCAPWSVLDVSRRACRSAAAEDLIKSNELAWGETVGQVLACLAKLTDTCCLPGQRPSCSTKASLPRFMQCFWCTSSMRSWHHKDSNRRFQMPFSLHHLTVHSPLYLC</sequence>
<protein>
    <submittedName>
        <fullName evidence="1">Uncharacterized protein</fullName>
    </submittedName>
</protein>
<dbReference type="EMBL" id="CAJNDS010002576">
    <property type="protein sequence ID" value="CAE7531529.1"/>
    <property type="molecule type" value="Genomic_DNA"/>
</dbReference>
<proteinExistence type="predicted"/>
<gene>
    <name evidence="1" type="ORF">SNAT2548_LOCUS29780</name>
</gene>
<reference evidence="1" key="1">
    <citation type="submission" date="2021-02" db="EMBL/GenBank/DDBJ databases">
        <authorList>
            <person name="Dougan E. K."/>
            <person name="Rhodes N."/>
            <person name="Thang M."/>
            <person name="Chan C."/>
        </authorList>
    </citation>
    <scope>NUCLEOTIDE SEQUENCE</scope>
</reference>
<keyword evidence="2" id="KW-1185">Reference proteome</keyword>
<dbReference type="Proteomes" id="UP000604046">
    <property type="component" value="Unassembled WGS sequence"/>
</dbReference>
<dbReference type="AlphaFoldDB" id="A0A812TP91"/>
<name>A0A812TP91_9DINO</name>
<evidence type="ECO:0000313" key="1">
    <source>
        <dbReference type="EMBL" id="CAE7531529.1"/>
    </source>
</evidence>
<comment type="caution">
    <text evidence="1">The sequence shown here is derived from an EMBL/GenBank/DDBJ whole genome shotgun (WGS) entry which is preliminary data.</text>
</comment>